<dbReference type="RefSeq" id="WP_193935005.1">
    <property type="nucleotide sequence ID" value="NZ_CAWPMZ010000017.1"/>
</dbReference>
<reference evidence="1 2" key="1">
    <citation type="submission" date="2020-10" db="EMBL/GenBank/DDBJ databases">
        <authorList>
            <person name="Castelo-Branco R."/>
            <person name="Eusebio N."/>
            <person name="Adriana R."/>
            <person name="Vieira A."/>
            <person name="Brugerolle De Fraissinette N."/>
            <person name="Rezende De Castro R."/>
            <person name="Schneider M.P."/>
            <person name="Vasconcelos V."/>
            <person name="Leao P.N."/>
        </authorList>
    </citation>
    <scope>NUCLEOTIDE SEQUENCE [LARGE SCALE GENOMIC DNA]</scope>
    <source>
        <strain evidence="1 2">LEGE 06123</strain>
    </source>
</reference>
<sequence length="45" mass="5094">MLDIILQVASNIHAFVKTLVEDCIDFSFGIRRTTRSRESVSIPLT</sequence>
<comment type="caution">
    <text evidence="1">The sequence shown here is derived from an EMBL/GenBank/DDBJ whole genome shotgun (WGS) entry which is preliminary data.</text>
</comment>
<protein>
    <recommendedName>
        <fullName evidence="3">Transposase</fullName>
    </recommendedName>
</protein>
<organism evidence="1 2">
    <name type="scientific">Gloeocapsopsis crepidinum LEGE 06123</name>
    <dbReference type="NCBI Taxonomy" id="588587"/>
    <lineage>
        <taxon>Bacteria</taxon>
        <taxon>Bacillati</taxon>
        <taxon>Cyanobacteriota</taxon>
        <taxon>Cyanophyceae</taxon>
        <taxon>Oscillatoriophycideae</taxon>
        <taxon>Chroococcales</taxon>
        <taxon>Chroococcaceae</taxon>
        <taxon>Gloeocapsopsis</taxon>
    </lineage>
</organism>
<dbReference type="EMBL" id="JADEWN010000114">
    <property type="protein sequence ID" value="MBE9193631.1"/>
    <property type="molecule type" value="Genomic_DNA"/>
</dbReference>
<gene>
    <name evidence="1" type="ORF">IQ230_25595</name>
</gene>
<accession>A0ABR9UZC4</accession>
<evidence type="ECO:0008006" key="3">
    <source>
        <dbReference type="Google" id="ProtNLM"/>
    </source>
</evidence>
<evidence type="ECO:0000313" key="1">
    <source>
        <dbReference type="EMBL" id="MBE9193631.1"/>
    </source>
</evidence>
<keyword evidence="2" id="KW-1185">Reference proteome</keyword>
<evidence type="ECO:0000313" key="2">
    <source>
        <dbReference type="Proteomes" id="UP000651156"/>
    </source>
</evidence>
<proteinExistence type="predicted"/>
<dbReference type="Proteomes" id="UP000651156">
    <property type="component" value="Unassembled WGS sequence"/>
</dbReference>
<name>A0ABR9UZC4_9CHRO</name>